<protein>
    <submittedName>
        <fullName evidence="3">Uncharacterized protein</fullName>
    </submittedName>
</protein>
<dbReference type="EMBL" id="JADCNL010000011">
    <property type="protein sequence ID" value="KAG0461061.1"/>
    <property type="molecule type" value="Genomic_DNA"/>
</dbReference>
<name>A0A835PV94_VANPL</name>
<feature type="region of interest" description="Disordered" evidence="1">
    <location>
        <begin position="34"/>
        <end position="54"/>
    </location>
</feature>
<evidence type="ECO:0000313" key="4">
    <source>
        <dbReference type="Proteomes" id="UP000636800"/>
    </source>
</evidence>
<sequence>MVHHGNGNHSNFNHISGSVLGEASIGVVVRAEVDRKDHKSRDREQMGGGMGAEKNKFIEEVGSRGENLEYNFRWTRRNLAIVGLFGVAVPILIYKGIVNEFHMQDEDWGRPPRKFI</sequence>
<dbReference type="PANTHER" id="PTHR35479:SF4">
    <property type="entry name" value="OS01G0750800 PROTEIN"/>
    <property type="match status" value="1"/>
</dbReference>
<keyword evidence="4" id="KW-1185">Reference proteome</keyword>
<comment type="caution">
    <text evidence="3">The sequence shown here is derived from an EMBL/GenBank/DDBJ whole genome shotgun (WGS) entry which is preliminary data.</text>
</comment>
<dbReference type="OrthoDB" id="423598at2759"/>
<keyword evidence="2" id="KW-1133">Transmembrane helix</keyword>
<keyword evidence="2" id="KW-0472">Membrane</keyword>
<evidence type="ECO:0000256" key="2">
    <source>
        <dbReference type="SAM" id="Phobius"/>
    </source>
</evidence>
<proteinExistence type="predicted"/>
<feature type="compositionally biased region" description="Basic and acidic residues" evidence="1">
    <location>
        <begin position="34"/>
        <end position="45"/>
    </location>
</feature>
<gene>
    <name evidence="3" type="ORF">HPP92_021358</name>
</gene>
<dbReference type="PANTHER" id="PTHR35479">
    <property type="entry name" value="UNNAMED PRODUCT"/>
    <property type="match status" value="1"/>
</dbReference>
<keyword evidence="2" id="KW-0812">Transmembrane</keyword>
<organism evidence="3 4">
    <name type="scientific">Vanilla planifolia</name>
    <name type="common">Vanilla</name>
    <dbReference type="NCBI Taxonomy" id="51239"/>
    <lineage>
        <taxon>Eukaryota</taxon>
        <taxon>Viridiplantae</taxon>
        <taxon>Streptophyta</taxon>
        <taxon>Embryophyta</taxon>
        <taxon>Tracheophyta</taxon>
        <taxon>Spermatophyta</taxon>
        <taxon>Magnoliopsida</taxon>
        <taxon>Liliopsida</taxon>
        <taxon>Asparagales</taxon>
        <taxon>Orchidaceae</taxon>
        <taxon>Vanilloideae</taxon>
        <taxon>Vanilleae</taxon>
        <taxon>Vanilla</taxon>
    </lineage>
</organism>
<evidence type="ECO:0000313" key="3">
    <source>
        <dbReference type="EMBL" id="KAG0461061.1"/>
    </source>
</evidence>
<evidence type="ECO:0000256" key="1">
    <source>
        <dbReference type="SAM" id="MobiDB-lite"/>
    </source>
</evidence>
<dbReference type="AlphaFoldDB" id="A0A835PV94"/>
<accession>A0A835PV94</accession>
<dbReference type="Proteomes" id="UP000636800">
    <property type="component" value="Chromosome 11"/>
</dbReference>
<reference evidence="3 4" key="1">
    <citation type="journal article" date="2020" name="Nat. Food">
        <title>A phased Vanilla planifolia genome enables genetic improvement of flavour and production.</title>
        <authorList>
            <person name="Hasing T."/>
            <person name="Tang H."/>
            <person name="Brym M."/>
            <person name="Khazi F."/>
            <person name="Huang T."/>
            <person name="Chambers A.H."/>
        </authorList>
    </citation>
    <scope>NUCLEOTIDE SEQUENCE [LARGE SCALE GENOMIC DNA]</scope>
    <source>
        <tissue evidence="3">Leaf</tissue>
    </source>
</reference>
<feature type="transmembrane region" description="Helical" evidence="2">
    <location>
        <begin position="79"/>
        <end position="97"/>
    </location>
</feature>